<sequence>MTGRDDPSWGWEFVVEDFVYARLAEEDATASRLPDGTDRDAAVARVAALRELLAEHSIYVTPPDSPERASSREVEEQYGLRSMAGGVSAGRCYTCEAVCGVPCVTVTALARIWVGHPDFPAAHRDHRNRSNAEVVAAGTFRRLHWPETVA</sequence>
<comment type="caution">
    <text evidence="1">The sequence shown here is derived from an EMBL/GenBank/DDBJ whole genome shotgun (WGS) entry which is preliminary data.</text>
</comment>
<keyword evidence="2" id="KW-1185">Reference proteome</keyword>
<protein>
    <submittedName>
        <fullName evidence="1">Uncharacterized protein</fullName>
    </submittedName>
</protein>
<accession>A0A917TLJ7</accession>
<reference evidence="1" key="2">
    <citation type="submission" date="2020-09" db="EMBL/GenBank/DDBJ databases">
        <authorList>
            <person name="Sun Q."/>
            <person name="Zhou Y."/>
        </authorList>
    </citation>
    <scope>NUCLEOTIDE SEQUENCE</scope>
    <source>
        <strain evidence="1">CGMCC 4.7312</strain>
    </source>
</reference>
<name>A0A917TLJ7_9ACTN</name>
<dbReference type="Proteomes" id="UP000608890">
    <property type="component" value="Unassembled WGS sequence"/>
</dbReference>
<proteinExistence type="predicted"/>
<reference evidence="1" key="1">
    <citation type="journal article" date="2014" name="Int. J. Syst. Evol. Microbiol.">
        <title>Complete genome sequence of Corynebacterium casei LMG S-19264T (=DSM 44701T), isolated from a smear-ripened cheese.</title>
        <authorList>
            <consortium name="US DOE Joint Genome Institute (JGI-PGF)"/>
            <person name="Walter F."/>
            <person name="Albersmeier A."/>
            <person name="Kalinowski J."/>
            <person name="Ruckert C."/>
        </authorList>
    </citation>
    <scope>NUCLEOTIDE SEQUENCE</scope>
    <source>
        <strain evidence="1">CGMCC 4.7312</strain>
    </source>
</reference>
<dbReference type="EMBL" id="BMNB01000003">
    <property type="protein sequence ID" value="GGM27822.1"/>
    <property type="molecule type" value="Genomic_DNA"/>
</dbReference>
<organism evidence="1 2">
    <name type="scientific">Micromonospora sonchi</name>
    <dbReference type="NCBI Taxonomy" id="1763543"/>
    <lineage>
        <taxon>Bacteria</taxon>
        <taxon>Bacillati</taxon>
        <taxon>Actinomycetota</taxon>
        <taxon>Actinomycetes</taxon>
        <taxon>Micromonosporales</taxon>
        <taxon>Micromonosporaceae</taxon>
        <taxon>Micromonospora</taxon>
    </lineage>
</organism>
<dbReference type="RefSeq" id="WP_189041117.1">
    <property type="nucleotide sequence ID" value="NZ_BMNB01000003.1"/>
</dbReference>
<gene>
    <name evidence="1" type="ORF">GCM10011608_10770</name>
</gene>
<dbReference type="AlphaFoldDB" id="A0A917TLJ7"/>
<evidence type="ECO:0000313" key="2">
    <source>
        <dbReference type="Proteomes" id="UP000608890"/>
    </source>
</evidence>
<evidence type="ECO:0000313" key="1">
    <source>
        <dbReference type="EMBL" id="GGM27822.1"/>
    </source>
</evidence>